<dbReference type="GO" id="GO:0016020">
    <property type="term" value="C:membrane"/>
    <property type="evidence" value="ECO:0007669"/>
    <property type="project" value="GOC"/>
</dbReference>
<dbReference type="Proteomes" id="UP000078476">
    <property type="component" value="Unassembled WGS sequence"/>
</dbReference>
<dbReference type="STRING" id="980561.A1359_02660"/>
<gene>
    <name evidence="7" type="ORF">A1359_02660</name>
</gene>
<dbReference type="InterPro" id="IPR017853">
    <property type="entry name" value="GH"/>
</dbReference>
<dbReference type="GO" id="GO:0006680">
    <property type="term" value="P:glucosylceramide catabolic process"/>
    <property type="evidence" value="ECO:0007669"/>
    <property type="project" value="TreeGrafter"/>
</dbReference>
<dbReference type="PANTHER" id="PTHR11069">
    <property type="entry name" value="GLUCOSYLCERAMIDASE"/>
    <property type="match status" value="1"/>
</dbReference>
<keyword evidence="4" id="KW-0326">Glycosidase</keyword>
<dbReference type="EMBL" id="LUUI01000022">
    <property type="protein sequence ID" value="OAI21069.1"/>
    <property type="molecule type" value="Genomic_DNA"/>
</dbReference>
<evidence type="ECO:0000256" key="1">
    <source>
        <dbReference type="ARBA" id="ARBA00005382"/>
    </source>
</evidence>
<keyword evidence="2" id="KW-0732">Signal</keyword>
<dbReference type="InterPro" id="IPR013780">
    <property type="entry name" value="Glyco_hydro_b"/>
</dbReference>
<dbReference type="SUPFAM" id="SSF51445">
    <property type="entry name" value="(Trans)glycosidases"/>
    <property type="match status" value="1"/>
</dbReference>
<dbReference type="Pfam" id="PF02055">
    <property type="entry name" value="Glyco_hydro_30"/>
    <property type="match status" value="1"/>
</dbReference>
<evidence type="ECO:0000256" key="4">
    <source>
        <dbReference type="RuleBase" id="RU361188"/>
    </source>
</evidence>
<evidence type="ECO:0000256" key="2">
    <source>
        <dbReference type="ARBA" id="ARBA00022729"/>
    </source>
</evidence>
<evidence type="ECO:0000259" key="6">
    <source>
        <dbReference type="Pfam" id="PF17189"/>
    </source>
</evidence>
<dbReference type="InterPro" id="IPR033453">
    <property type="entry name" value="Glyco_hydro_30_TIM-barrel"/>
</dbReference>
<name>A0A177NUX9_9GAMM</name>
<dbReference type="Pfam" id="PF17189">
    <property type="entry name" value="Glyco_hydro_30C"/>
    <property type="match status" value="1"/>
</dbReference>
<dbReference type="Gene3D" id="3.20.20.80">
    <property type="entry name" value="Glycosidases"/>
    <property type="match status" value="1"/>
</dbReference>
<sequence length="451" mass="51041">MTERRLLKQFCTARDTSERLSEQKPLVFVTASNASDPAVFIDTTVRFQEFLGFGGAFTEAAAVTLDNLPRHLQQEIMEAYFSPTNGHAYSLCRTHINSCDFALGNYAYAERAGDVDLKHFSIDRDRIALIPMIHQAIKLSGGQLKLFASPWSPPAWMKTNGMMNRGGKLKPEYRQTWAEYYVRYIEAYAEEGIPIWGLTVQNEPEAAQSWDSCLYTGEEERDFVRDYLGPTLQSAGLGSINVIIWDHNRDRMFERAKLVLDDPNAAQYVWGVGFHWYCGDHFDNVQMTHEAYPDKHLIFTEGCQEGGPHLGSWDTGERYARSIINDLNRWTEAWVDWNMVLDETGGPNHVNNLCSAPIIADTHNAKILYQSSYYYIGHFCRFIRPGACRVACAKTHDSLESTAFLNTDGTVAVVVLNRSEQAIDFLLKVQGLEAKTSIPARGIKTLLFEDC</sequence>
<keyword evidence="3 4" id="KW-0378">Hydrolase</keyword>
<keyword evidence="8" id="KW-1185">Reference proteome</keyword>
<dbReference type="PRINTS" id="PR00843">
    <property type="entry name" value="GLHYDRLASE30"/>
</dbReference>
<organism evidence="7 8">
    <name type="scientific">Methylomonas lenta</name>
    <dbReference type="NCBI Taxonomy" id="980561"/>
    <lineage>
        <taxon>Bacteria</taxon>
        <taxon>Pseudomonadati</taxon>
        <taxon>Pseudomonadota</taxon>
        <taxon>Gammaproteobacteria</taxon>
        <taxon>Methylococcales</taxon>
        <taxon>Methylococcaceae</taxon>
        <taxon>Methylomonas</taxon>
    </lineage>
</organism>
<dbReference type="GO" id="GO:0004348">
    <property type="term" value="F:glucosylceramidase activity"/>
    <property type="evidence" value="ECO:0007669"/>
    <property type="project" value="InterPro"/>
</dbReference>
<evidence type="ECO:0000313" key="8">
    <source>
        <dbReference type="Proteomes" id="UP000078476"/>
    </source>
</evidence>
<dbReference type="RefSeq" id="WP_066976995.1">
    <property type="nucleotide sequence ID" value="NZ_LUUI01000022.1"/>
</dbReference>
<dbReference type="InterPro" id="IPR001139">
    <property type="entry name" value="Glyco_hydro_30"/>
</dbReference>
<accession>A0A177NUX9</accession>
<dbReference type="OrthoDB" id="9806701at2"/>
<evidence type="ECO:0000313" key="7">
    <source>
        <dbReference type="EMBL" id="OAI21069.1"/>
    </source>
</evidence>
<evidence type="ECO:0000259" key="5">
    <source>
        <dbReference type="Pfam" id="PF02055"/>
    </source>
</evidence>
<comment type="similarity">
    <text evidence="1 4">Belongs to the glycosyl hydrolase 30 family.</text>
</comment>
<reference evidence="7 8" key="1">
    <citation type="submission" date="2016-03" db="EMBL/GenBank/DDBJ databases">
        <authorList>
            <person name="Ploux O."/>
        </authorList>
    </citation>
    <scope>NUCLEOTIDE SEQUENCE [LARGE SCALE GENOMIC DNA]</scope>
    <source>
        <strain evidence="7 8">R-45370</strain>
    </source>
</reference>
<dbReference type="Gene3D" id="2.60.40.1180">
    <property type="entry name" value="Golgi alpha-mannosidase II"/>
    <property type="match status" value="1"/>
</dbReference>
<protein>
    <submittedName>
        <fullName evidence="7">Glucosylceramidase</fullName>
    </submittedName>
</protein>
<comment type="caution">
    <text evidence="7">The sequence shown here is derived from an EMBL/GenBank/DDBJ whole genome shotgun (WGS) entry which is preliminary data.</text>
</comment>
<feature type="domain" description="Glycosyl hydrolase family 30 beta sandwich" evidence="6">
    <location>
        <begin position="386"/>
        <end position="446"/>
    </location>
</feature>
<dbReference type="InterPro" id="IPR033452">
    <property type="entry name" value="GH30_C"/>
</dbReference>
<feature type="domain" description="Glycosyl hydrolase family 30 TIM-barrel" evidence="5">
    <location>
        <begin position="52"/>
        <end position="383"/>
    </location>
</feature>
<dbReference type="AlphaFoldDB" id="A0A177NUX9"/>
<dbReference type="PANTHER" id="PTHR11069:SF23">
    <property type="entry name" value="LYSOSOMAL ACID GLUCOSYLCERAMIDASE"/>
    <property type="match status" value="1"/>
</dbReference>
<proteinExistence type="inferred from homology"/>
<evidence type="ECO:0000256" key="3">
    <source>
        <dbReference type="ARBA" id="ARBA00022801"/>
    </source>
</evidence>